<sequence length="284" mass="30129">MTQSLRLGIALEGNGPVSDLVEEARKAEAAGFDVVLVPDHLGNASPMVSLTAIGAAVPTVQLSPMVLNAAFYSPALIARDLAAVDSATDGRLIIAFGAGYVEAEFDAAGIPFPSPAQRVSIVGNTLREVRRLLSDPDHNPTPRQLPPPILVAGAGNKLLTLAAREADIVGIASRGDETDLAERVAFVKHAAGQRFDDIELQFGFFQTSLDDPRDLSVARLLGIDAPDAEIGKLPTVLNGSIDAAIERIQRFRDDLGITYFSFLKTDATSWDTFGSLVKALREAA</sequence>
<gene>
    <name evidence="3" type="ORF">D806_039620</name>
</gene>
<evidence type="ECO:0000259" key="2">
    <source>
        <dbReference type="Pfam" id="PF00296"/>
    </source>
</evidence>
<evidence type="ECO:0000313" key="4">
    <source>
        <dbReference type="Proteomes" id="UP000011200"/>
    </source>
</evidence>
<organism evidence="3 4">
    <name type="scientific">Mycolicibacterium smegmatis (strain MKD8)</name>
    <name type="common">Mycobacterium smegmatis</name>
    <dbReference type="NCBI Taxonomy" id="1214915"/>
    <lineage>
        <taxon>Bacteria</taxon>
        <taxon>Bacillati</taxon>
        <taxon>Actinomycetota</taxon>
        <taxon>Actinomycetes</taxon>
        <taxon>Mycobacteriales</taxon>
        <taxon>Mycobacteriaceae</taxon>
        <taxon>Mycolicibacterium</taxon>
    </lineage>
</organism>
<dbReference type="Gene3D" id="3.20.20.30">
    <property type="entry name" value="Luciferase-like domain"/>
    <property type="match status" value="1"/>
</dbReference>
<keyword evidence="1" id="KW-0560">Oxidoreductase</keyword>
<dbReference type="InterPro" id="IPR011251">
    <property type="entry name" value="Luciferase-like_dom"/>
</dbReference>
<proteinExistence type="predicted"/>
<dbReference type="Proteomes" id="UP000011200">
    <property type="component" value="Chromosome"/>
</dbReference>
<reference evidence="3 4" key="1">
    <citation type="journal article" date="2013" name="Genome Announc.">
        <title>Draft genome sequence of MKD8, a conjugal recipient Mycobacterium smegmatis strain.</title>
        <authorList>
            <person name="Gray T.A."/>
            <person name="Palumbo M.J."/>
            <person name="Derbyshire K.M."/>
        </authorList>
    </citation>
    <scope>NUCLEOTIDE SEQUENCE [LARGE SCALE GENOMIC DNA]</scope>
    <source>
        <strain evidence="3 4">MKD8</strain>
    </source>
</reference>
<dbReference type="InterPro" id="IPR036661">
    <property type="entry name" value="Luciferase-like_sf"/>
</dbReference>
<dbReference type="InterPro" id="IPR019923">
    <property type="entry name" value="Lucif-like_OxRdtase_MSMEG_2516"/>
</dbReference>
<accession>A0A2U9PT57</accession>
<dbReference type="Pfam" id="PF00296">
    <property type="entry name" value="Bac_luciferase"/>
    <property type="match status" value="1"/>
</dbReference>
<dbReference type="GO" id="GO:0016705">
    <property type="term" value="F:oxidoreductase activity, acting on paired donors, with incorporation or reduction of molecular oxygen"/>
    <property type="evidence" value="ECO:0007669"/>
    <property type="project" value="InterPro"/>
</dbReference>
<dbReference type="PANTHER" id="PTHR43244:SF1">
    <property type="entry name" value="5,10-METHYLENETETRAHYDROMETHANOPTERIN REDUCTASE"/>
    <property type="match status" value="1"/>
</dbReference>
<dbReference type="PANTHER" id="PTHR43244">
    <property type="match status" value="1"/>
</dbReference>
<dbReference type="SUPFAM" id="SSF51679">
    <property type="entry name" value="Bacterial luciferase-like"/>
    <property type="match status" value="1"/>
</dbReference>
<dbReference type="NCBIfam" id="TIGR03621">
    <property type="entry name" value="F420_MSMEG_2516"/>
    <property type="match status" value="1"/>
</dbReference>
<evidence type="ECO:0000313" key="3">
    <source>
        <dbReference type="EMBL" id="AWT54928.1"/>
    </source>
</evidence>
<dbReference type="RefSeq" id="WP_003895431.1">
    <property type="nucleotide sequence ID" value="NZ_CP027541.1"/>
</dbReference>
<feature type="domain" description="Luciferase-like" evidence="2">
    <location>
        <begin position="14"/>
        <end position="204"/>
    </location>
</feature>
<dbReference type="EMBL" id="CP027541">
    <property type="protein sequence ID" value="AWT54928.1"/>
    <property type="molecule type" value="Genomic_DNA"/>
</dbReference>
<protein>
    <recommendedName>
        <fullName evidence="2">Luciferase-like domain-containing protein</fullName>
    </recommendedName>
</protein>
<evidence type="ECO:0000256" key="1">
    <source>
        <dbReference type="ARBA" id="ARBA00023002"/>
    </source>
</evidence>
<dbReference type="AlphaFoldDB" id="A0A2U9PT57"/>
<reference evidence="4" key="2">
    <citation type="submission" date="2018-03" db="EMBL/GenBank/DDBJ databases">
        <authorList>
            <person name="Derbyshire K."/>
            <person name="Gray T.A."/>
            <person name="Champion M."/>
        </authorList>
    </citation>
    <scope>NUCLEOTIDE SEQUENCE [LARGE SCALE GENOMIC DNA]</scope>
    <source>
        <strain evidence="4">MKD8</strain>
    </source>
</reference>
<dbReference type="InterPro" id="IPR050564">
    <property type="entry name" value="F420-G6PD/mer"/>
</dbReference>
<name>A0A2U9PT57_MYCSE</name>